<feature type="region of interest" description="Disordered" evidence="1">
    <location>
        <begin position="40"/>
        <end position="76"/>
    </location>
</feature>
<name>B9TNZ4_RICCO</name>
<feature type="compositionally biased region" description="Basic residues" evidence="1">
    <location>
        <begin position="48"/>
        <end position="62"/>
    </location>
</feature>
<dbReference type="InParanoid" id="B9TNZ4"/>
<gene>
    <name evidence="2" type="ORF">RCOM_2097860</name>
</gene>
<evidence type="ECO:0000313" key="2">
    <source>
        <dbReference type="EMBL" id="EEF22419.1"/>
    </source>
</evidence>
<evidence type="ECO:0000256" key="1">
    <source>
        <dbReference type="SAM" id="MobiDB-lite"/>
    </source>
</evidence>
<reference evidence="3" key="1">
    <citation type="journal article" date="2010" name="Nat. Biotechnol.">
        <title>Draft genome sequence of the oilseed species Ricinus communis.</title>
        <authorList>
            <person name="Chan A.P."/>
            <person name="Crabtree J."/>
            <person name="Zhao Q."/>
            <person name="Lorenzi H."/>
            <person name="Orvis J."/>
            <person name="Puiu D."/>
            <person name="Melake-Berhan A."/>
            <person name="Jones K.M."/>
            <person name="Redman J."/>
            <person name="Chen G."/>
            <person name="Cahoon E.B."/>
            <person name="Gedil M."/>
            <person name="Stanke M."/>
            <person name="Haas B.J."/>
            <person name="Wortman J.R."/>
            <person name="Fraser-Liggett C.M."/>
            <person name="Ravel J."/>
            <person name="Rabinowicz P.D."/>
        </authorList>
    </citation>
    <scope>NUCLEOTIDE SEQUENCE [LARGE SCALE GENOMIC DNA]</scope>
    <source>
        <strain evidence="3">cv. Hale</strain>
    </source>
</reference>
<dbReference type="Proteomes" id="UP000008311">
    <property type="component" value="Unassembled WGS sequence"/>
</dbReference>
<protein>
    <submittedName>
        <fullName evidence="2">Uncharacterized protein</fullName>
    </submittedName>
</protein>
<dbReference type="AlphaFoldDB" id="B9TNZ4"/>
<dbReference type="EMBL" id="EQ994021">
    <property type="protein sequence ID" value="EEF22419.1"/>
    <property type="molecule type" value="Genomic_DNA"/>
</dbReference>
<keyword evidence="3" id="KW-1185">Reference proteome</keyword>
<sequence length="76" mass="8119">MAKPLGSHRCAHRDASSGSGAQRGTVMTLLRCAWPGCAQRGCRAGQAVRRRPGSTGKRRPARRPAGESDPPRAKVR</sequence>
<proteinExistence type="predicted"/>
<accession>B9TNZ4</accession>
<feature type="compositionally biased region" description="Basic and acidic residues" evidence="1">
    <location>
        <begin position="64"/>
        <end position="76"/>
    </location>
</feature>
<feature type="region of interest" description="Disordered" evidence="1">
    <location>
        <begin position="1"/>
        <end position="24"/>
    </location>
</feature>
<organism evidence="2 3">
    <name type="scientific">Ricinus communis</name>
    <name type="common">Castor bean</name>
    <dbReference type="NCBI Taxonomy" id="3988"/>
    <lineage>
        <taxon>Eukaryota</taxon>
        <taxon>Viridiplantae</taxon>
        <taxon>Streptophyta</taxon>
        <taxon>Embryophyta</taxon>
        <taxon>Tracheophyta</taxon>
        <taxon>Spermatophyta</taxon>
        <taxon>Magnoliopsida</taxon>
        <taxon>eudicotyledons</taxon>
        <taxon>Gunneridae</taxon>
        <taxon>Pentapetalae</taxon>
        <taxon>rosids</taxon>
        <taxon>fabids</taxon>
        <taxon>Malpighiales</taxon>
        <taxon>Euphorbiaceae</taxon>
        <taxon>Acalyphoideae</taxon>
        <taxon>Acalypheae</taxon>
        <taxon>Ricinus</taxon>
    </lineage>
</organism>
<evidence type="ECO:0000313" key="3">
    <source>
        <dbReference type="Proteomes" id="UP000008311"/>
    </source>
</evidence>